<evidence type="ECO:0000259" key="7">
    <source>
        <dbReference type="PROSITE" id="PS51296"/>
    </source>
</evidence>
<dbReference type="AlphaFoldDB" id="A0A255Z7E7"/>
<dbReference type="InterPro" id="IPR001663">
    <property type="entry name" value="Rng_hydr_dOase-A"/>
</dbReference>
<reference evidence="8 9" key="1">
    <citation type="submission" date="2017-07" db="EMBL/GenBank/DDBJ databases">
        <title>Niveispirillum cyanobacteriorum sp. nov., isolated from cyanobacterial aggregates in a eutrophic lake.</title>
        <authorList>
            <person name="Cai H."/>
        </authorList>
    </citation>
    <scope>NUCLEOTIDE SEQUENCE [LARGE SCALE GENOMIC DNA]</scope>
    <source>
        <strain evidence="9">TH1-14</strain>
    </source>
</reference>
<dbReference type="RefSeq" id="WP_094452960.1">
    <property type="nucleotide sequence ID" value="NZ_NOXU01000015.1"/>
</dbReference>
<dbReference type="GO" id="GO:0051537">
    <property type="term" value="F:2 iron, 2 sulfur cluster binding"/>
    <property type="evidence" value="ECO:0007669"/>
    <property type="project" value="UniProtKB-KW"/>
</dbReference>
<dbReference type="CDD" id="cd03469">
    <property type="entry name" value="Rieske_RO_Alpha_N"/>
    <property type="match status" value="1"/>
</dbReference>
<dbReference type="EMBL" id="NOXU01000015">
    <property type="protein sequence ID" value="OYQ37366.1"/>
    <property type="molecule type" value="Genomic_DNA"/>
</dbReference>
<dbReference type="GO" id="GO:0005506">
    <property type="term" value="F:iron ion binding"/>
    <property type="evidence" value="ECO:0007669"/>
    <property type="project" value="InterPro"/>
</dbReference>
<dbReference type="PRINTS" id="PR00090">
    <property type="entry name" value="RNGDIOXGNASE"/>
</dbReference>
<keyword evidence="2" id="KW-0001">2Fe-2S</keyword>
<feature type="domain" description="Rieske" evidence="7">
    <location>
        <begin position="30"/>
        <end position="141"/>
    </location>
</feature>
<dbReference type="SUPFAM" id="SSF55961">
    <property type="entry name" value="Bet v1-like"/>
    <property type="match status" value="1"/>
</dbReference>
<dbReference type="PANTHER" id="PTHR43756:SF5">
    <property type="entry name" value="CHOLINE MONOOXYGENASE, CHLOROPLASTIC"/>
    <property type="match status" value="1"/>
</dbReference>
<dbReference type="CDD" id="cd00680">
    <property type="entry name" value="RHO_alpha_C"/>
    <property type="match status" value="1"/>
</dbReference>
<comment type="caution">
    <text evidence="8">The sequence shown here is derived from an EMBL/GenBank/DDBJ whole genome shotgun (WGS) entry which is preliminary data.</text>
</comment>
<evidence type="ECO:0000313" key="8">
    <source>
        <dbReference type="EMBL" id="OYQ37366.1"/>
    </source>
</evidence>
<evidence type="ECO:0000256" key="2">
    <source>
        <dbReference type="ARBA" id="ARBA00022714"/>
    </source>
</evidence>
<keyword evidence="9" id="KW-1185">Reference proteome</keyword>
<dbReference type="Proteomes" id="UP000216998">
    <property type="component" value="Unassembled WGS sequence"/>
</dbReference>
<sequence>MLARPAALNAADYRDPARFAAERRLFAKHWHFVGFSDDLALPGSWLARDIAGIPVLVQDFDGELQALLNVCSHRFARLRAGEAGVASGPLRCPYHGWTYDREGVPVGIPGNAECFGLDREDKRALALKRYELDRIGRFLFVRLEPGGPSLMDWVGPHADLLRALSDGMSAPFAQEAQHWAANWKVGVENVLEVYHVDAVHAGSFRTVVDGSWRVVPSGLHSVGYAGMRPEAQRWWEGAGKRLGLMPVEAVSGVEGYVHLLLFPNLAIGITAGRMMSVQTLEPTGPESFTLRYRLCLAKAREGASQAALAAVTSHLAALNGQLLSEDREVCAAVGAGLRHAEGAALLGVNEDRIRHFHDMILAQMDASAD</sequence>
<evidence type="ECO:0000313" key="9">
    <source>
        <dbReference type="Proteomes" id="UP000216998"/>
    </source>
</evidence>
<keyword evidence="5" id="KW-0408">Iron</keyword>
<dbReference type="GO" id="GO:0016491">
    <property type="term" value="F:oxidoreductase activity"/>
    <property type="evidence" value="ECO:0007669"/>
    <property type="project" value="UniProtKB-KW"/>
</dbReference>
<organism evidence="8 9">
    <name type="scientific">Niveispirillum lacus</name>
    <dbReference type="NCBI Taxonomy" id="1981099"/>
    <lineage>
        <taxon>Bacteria</taxon>
        <taxon>Pseudomonadati</taxon>
        <taxon>Pseudomonadota</taxon>
        <taxon>Alphaproteobacteria</taxon>
        <taxon>Rhodospirillales</taxon>
        <taxon>Azospirillaceae</taxon>
        <taxon>Niveispirillum</taxon>
    </lineage>
</organism>
<dbReference type="PANTHER" id="PTHR43756">
    <property type="entry name" value="CHOLINE MONOOXYGENASE, CHLOROPLASTIC"/>
    <property type="match status" value="1"/>
</dbReference>
<dbReference type="SUPFAM" id="SSF50022">
    <property type="entry name" value="ISP domain"/>
    <property type="match status" value="1"/>
</dbReference>
<evidence type="ECO:0000256" key="4">
    <source>
        <dbReference type="ARBA" id="ARBA00023002"/>
    </source>
</evidence>
<name>A0A255Z7E7_9PROT</name>
<keyword evidence="6" id="KW-0411">Iron-sulfur</keyword>
<gene>
    <name evidence="8" type="ORF">CHU95_01335</name>
</gene>
<evidence type="ECO:0000256" key="3">
    <source>
        <dbReference type="ARBA" id="ARBA00022723"/>
    </source>
</evidence>
<keyword evidence="4" id="KW-0560">Oxidoreductase</keyword>
<dbReference type="InterPro" id="IPR017941">
    <property type="entry name" value="Rieske_2Fe-2S"/>
</dbReference>
<comment type="cofactor">
    <cofactor evidence="1">
        <name>Fe cation</name>
        <dbReference type="ChEBI" id="CHEBI:24875"/>
    </cofactor>
</comment>
<dbReference type="InterPro" id="IPR015879">
    <property type="entry name" value="Ring_hydroxy_dOase_asu_C_dom"/>
</dbReference>
<accession>A0A255Z7E7</accession>
<protein>
    <recommendedName>
        <fullName evidence="7">Rieske domain-containing protein</fullName>
    </recommendedName>
</protein>
<keyword evidence="3" id="KW-0479">Metal-binding</keyword>
<proteinExistence type="predicted"/>
<dbReference type="Gene3D" id="3.90.380.10">
    <property type="entry name" value="Naphthalene 1,2-dioxygenase Alpha Subunit, Chain A, domain 1"/>
    <property type="match status" value="2"/>
</dbReference>
<evidence type="ECO:0000256" key="1">
    <source>
        <dbReference type="ARBA" id="ARBA00001962"/>
    </source>
</evidence>
<evidence type="ECO:0000256" key="6">
    <source>
        <dbReference type="ARBA" id="ARBA00023014"/>
    </source>
</evidence>
<evidence type="ECO:0000256" key="5">
    <source>
        <dbReference type="ARBA" id="ARBA00023004"/>
    </source>
</evidence>
<dbReference type="InterPro" id="IPR036922">
    <property type="entry name" value="Rieske_2Fe-2S_sf"/>
</dbReference>
<dbReference type="Gene3D" id="2.102.10.10">
    <property type="entry name" value="Rieske [2Fe-2S] iron-sulphur domain"/>
    <property type="match status" value="1"/>
</dbReference>
<dbReference type="Pfam" id="PF00848">
    <property type="entry name" value="Ring_hydroxyl_A"/>
    <property type="match status" value="1"/>
</dbReference>
<dbReference type="Pfam" id="PF00355">
    <property type="entry name" value="Rieske"/>
    <property type="match status" value="1"/>
</dbReference>
<dbReference type="PROSITE" id="PS51296">
    <property type="entry name" value="RIESKE"/>
    <property type="match status" value="1"/>
</dbReference>
<dbReference type="OrthoDB" id="7456916at2"/>